<dbReference type="RefSeq" id="WP_188769072.1">
    <property type="nucleotide sequence ID" value="NZ_BMKK01000010.1"/>
</dbReference>
<reference evidence="2" key="2">
    <citation type="submission" date="2020-09" db="EMBL/GenBank/DDBJ databases">
        <authorList>
            <person name="Sun Q."/>
            <person name="Zhou Y."/>
        </authorList>
    </citation>
    <scope>NUCLEOTIDE SEQUENCE</scope>
    <source>
        <strain evidence="2">CGMCC 1.15958</strain>
    </source>
</reference>
<evidence type="ECO:0000313" key="3">
    <source>
        <dbReference type="Proteomes" id="UP000609064"/>
    </source>
</evidence>
<keyword evidence="3" id="KW-1185">Reference proteome</keyword>
<organism evidence="2 3">
    <name type="scientific">Emticicia aquatilis</name>
    <dbReference type="NCBI Taxonomy" id="1537369"/>
    <lineage>
        <taxon>Bacteria</taxon>
        <taxon>Pseudomonadati</taxon>
        <taxon>Bacteroidota</taxon>
        <taxon>Cytophagia</taxon>
        <taxon>Cytophagales</taxon>
        <taxon>Leadbetterellaceae</taxon>
        <taxon>Emticicia</taxon>
    </lineage>
</organism>
<accession>A0A917DW64</accession>
<name>A0A917DW64_9BACT</name>
<evidence type="ECO:0000256" key="1">
    <source>
        <dbReference type="SAM" id="Coils"/>
    </source>
</evidence>
<proteinExistence type="predicted"/>
<keyword evidence="1" id="KW-0175">Coiled coil</keyword>
<feature type="coiled-coil region" evidence="1">
    <location>
        <begin position="37"/>
        <end position="78"/>
    </location>
</feature>
<dbReference type="Proteomes" id="UP000609064">
    <property type="component" value="Unassembled WGS sequence"/>
</dbReference>
<evidence type="ECO:0000313" key="2">
    <source>
        <dbReference type="EMBL" id="GGD73398.1"/>
    </source>
</evidence>
<comment type="caution">
    <text evidence="2">The sequence shown here is derived from an EMBL/GenBank/DDBJ whole genome shotgun (WGS) entry which is preliminary data.</text>
</comment>
<gene>
    <name evidence="2" type="ORF">GCM10011514_41820</name>
</gene>
<protein>
    <submittedName>
        <fullName evidence="2">Uncharacterized protein</fullName>
    </submittedName>
</protein>
<reference evidence="2" key="1">
    <citation type="journal article" date="2014" name="Int. J. Syst. Evol. Microbiol.">
        <title>Complete genome sequence of Corynebacterium casei LMG S-19264T (=DSM 44701T), isolated from a smear-ripened cheese.</title>
        <authorList>
            <consortium name="US DOE Joint Genome Institute (JGI-PGF)"/>
            <person name="Walter F."/>
            <person name="Albersmeier A."/>
            <person name="Kalinowski J."/>
            <person name="Ruckert C."/>
        </authorList>
    </citation>
    <scope>NUCLEOTIDE SEQUENCE</scope>
    <source>
        <strain evidence="2">CGMCC 1.15958</strain>
    </source>
</reference>
<sequence length="178" mass="21265">MDEAHKRGMTISECILFSLEDYWDIIENGRKTDAKEYNKIVFELENTENELAMANRKLERLRVEKEELLQQHALATKSIWQEANETAERLSKERITQERAIAVREYIEENFSRTVNTDQEKLQWYANRLSLYETDTLKKVFQAVRQNTNIKDLPDVVQALVKQYYQQFLSNHQYVQIQ</sequence>
<dbReference type="AlphaFoldDB" id="A0A917DW64"/>
<dbReference type="EMBL" id="BMKK01000010">
    <property type="protein sequence ID" value="GGD73398.1"/>
    <property type="molecule type" value="Genomic_DNA"/>
</dbReference>